<dbReference type="Proteomes" id="UP001164743">
    <property type="component" value="Chromosome 8A"/>
</dbReference>
<evidence type="ECO:0000313" key="2">
    <source>
        <dbReference type="Proteomes" id="UP001164743"/>
    </source>
</evidence>
<evidence type="ECO:0000313" key="1">
    <source>
        <dbReference type="EMBL" id="WAQ87849.1"/>
    </source>
</evidence>
<keyword evidence="2" id="KW-1185">Reference proteome</keyword>
<accession>A0ABY7CT73</accession>
<dbReference type="GeneID" id="77813113"/>
<name>A0ABY7CT73_9BASI</name>
<dbReference type="RefSeq" id="XP_053023404.1">
    <property type="nucleotide sequence ID" value="XM_053172218.1"/>
</dbReference>
<gene>
    <name evidence="1" type="ORF">PtA15_8A756</name>
</gene>
<organism evidence="1 2">
    <name type="scientific">Puccinia triticina</name>
    <dbReference type="NCBI Taxonomy" id="208348"/>
    <lineage>
        <taxon>Eukaryota</taxon>
        <taxon>Fungi</taxon>
        <taxon>Dikarya</taxon>
        <taxon>Basidiomycota</taxon>
        <taxon>Pucciniomycotina</taxon>
        <taxon>Pucciniomycetes</taxon>
        <taxon>Pucciniales</taxon>
        <taxon>Pucciniaceae</taxon>
        <taxon>Puccinia</taxon>
    </lineage>
</organism>
<protein>
    <submittedName>
        <fullName evidence="1">Uncharacterized protein</fullName>
    </submittedName>
</protein>
<sequence>MANKLVEEIAQAVVPMAYAAVMPSVGTAHPFAGENMTFIPKRYFLFLFHSFMMNNQAIIDAMPQLPPALAIALLPSTLRVPSPPRKTS</sequence>
<dbReference type="EMBL" id="CP110428">
    <property type="protein sequence ID" value="WAQ87849.1"/>
    <property type="molecule type" value="Genomic_DNA"/>
</dbReference>
<proteinExistence type="predicted"/>
<reference evidence="1" key="1">
    <citation type="submission" date="2022-10" db="EMBL/GenBank/DDBJ databases">
        <title>Puccinia triticina Genome sequencing and assembly.</title>
        <authorList>
            <person name="Li C."/>
        </authorList>
    </citation>
    <scope>NUCLEOTIDE SEQUENCE</scope>
    <source>
        <strain evidence="1">Pt15</strain>
    </source>
</reference>